<gene>
    <name evidence="2" type="ORF">ASU33_15760</name>
</gene>
<accession>A0A9X0HKT1</accession>
<comment type="caution">
    <text evidence="2">The sequence shown here is derived from an EMBL/GenBank/DDBJ whole genome shotgun (WGS) entry which is preliminary data.</text>
</comment>
<sequence>MDNGVKDINVIGLVVAAIPGGGLLRNVALEGVKNSVSYTVKEGFQVNKDVTDVALATVKGAAIGKISDKLATVGVGAGAETKLTNKEAQSAARAANRNIAKARNNPPATHT</sequence>
<reference evidence="2 3" key="1">
    <citation type="submission" date="2015-11" db="EMBL/GenBank/DDBJ databases">
        <title>Solirubrum puertoriconensis gen. nov. an environmental bacteria isolated in Puerto Rico.</title>
        <authorList>
            <person name="Cuebas-Irizarry M.F."/>
            <person name="Montalvo-Rodriguez R."/>
        </authorList>
    </citation>
    <scope>NUCLEOTIDE SEQUENCE [LARGE SCALE GENOMIC DNA]</scope>
    <source>
        <strain evidence="2 3">MC1A</strain>
    </source>
</reference>
<feature type="region of interest" description="Disordered" evidence="1">
    <location>
        <begin position="86"/>
        <end position="111"/>
    </location>
</feature>
<evidence type="ECO:0000313" key="2">
    <source>
        <dbReference type="EMBL" id="KUG07768.1"/>
    </source>
</evidence>
<feature type="compositionally biased region" description="Low complexity" evidence="1">
    <location>
        <begin position="91"/>
        <end position="111"/>
    </location>
</feature>
<dbReference type="Proteomes" id="UP000054223">
    <property type="component" value="Unassembled WGS sequence"/>
</dbReference>
<protein>
    <submittedName>
        <fullName evidence="2">Uncharacterized protein</fullName>
    </submittedName>
</protein>
<organism evidence="2 3">
    <name type="scientific">Solirubrum puertoriconensis</name>
    <dbReference type="NCBI Taxonomy" id="1751427"/>
    <lineage>
        <taxon>Bacteria</taxon>
        <taxon>Pseudomonadati</taxon>
        <taxon>Bacteroidota</taxon>
        <taxon>Cytophagia</taxon>
        <taxon>Cytophagales</taxon>
    </lineage>
</organism>
<evidence type="ECO:0000313" key="3">
    <source>
        <dbReference type="Proteomes" id="UP000054223"/>
    </source>
</evidence>
<proteinExistence type="predicted"/>
<dbReference type="EMBL" id="LNAL01000007">
    <property type="protein sequence ID" value="KUG07768.1"/>
    <property type="molecule type" value="Genomic_DNA"/>
</dbReference>
<keyword evidence="3" id="KW-1185">Reference proteome</keyword>
<name>A0A9X0HKT1_SOLP1</name>
<dbReference type="AlphaFoldDB" id="A0A9X0HKT1"/>
<evidence type="ECO:0000256" key="1">
    <source>
        <dbReference type="SAM" id="MobiDB-lite"/>
    </source>
</evidence>